<feature type="transmembrane region" description="Helical" evidence="1">
    <location>
        <begin position="126"/>
        <end position="144"/>
    </location>
</feature>
<reference evidence="2" key="1">
    <citation type="submission" date="2021-01" db="EMBL/GenBank/DDBJ databases">
        <title>Whole genome shotgun sequence of Actinoplanes nipponensis NBRC 14063.</title>
        <authorList>
            <person name="Komaki H."/>
            <person name="Tamura T."/>
        </authorList>
    </citation>
    <scope>NUCLEOTIDE SEQUENCE</scope>
    <source>
        <strain evidence="2">NBRC 14063</strain>
    </source>
</reference>
<proteinExistence type="predicted"/>
<dbReference type="Proteomes" id="UP000647172">
    <property type="component" value="Unassembled WGS sequence"/>
</dbReference>
<name>A0A919JGA2_9ACTN</name>
<dbReference type="EMBL" id="BOMQ01000030">
    <property type="protein sequence ID" value="GIE49118.1"/>
    <property type="molecule type" value="Genomic_DNA"/>
</dbReference>
<sequence>MGAGGFARTGNRAVIAVTARPRAGNLHVAGVSPCGTVVAMVSPGVGEWRVTREGRAEVEVTVTVGPRVLTGRLTRAELARAAGALDAAVEAERRGDYSRIRLGAALREAIGRDPLGSPGRDAREKLLPLALALLYVPLGIGFAVRHPGGWLQLLGWSVAAIALYDLARRGIRRARRRLR</sequence>
<gene>
    <name evidence="2" type="ORF">Ani05nite_26520</name>
</gene>
<keyword evidence="1" id="KW-1133">Transmembrane helix</keyword>
<evidence type="ECO:0000313" key="2">
    <source>
        <dbReference type="EMBL" id="GIE49118.1"/>
    </source>
</evidence>
<keyword evidence="1" id="KW-0472">Membrane</keyword>
<keyword evidence="1" id="KW-0812">Transmembrane</keyword>
<dbReference type="AlphaFoldDB" id="A0A919JGA2"/>
<comment type="caution">
    <text evidence="2">The sequence shown here is derived from an EMBL/GenBank/DDBJ whole genome shotgun (WGS) entry which is preliminary data.</text>
</comment>
<organism evidence="2 3">
    <name type="scientific">Actinoplanes nipponensis</name>
    <dbReference type="NCBI Taxonomy" id="135950"/>
    <lineage>
        <taxon>Bacteria</taxon>
        <taxon>Bacillati</taxon>
        <taxon>Actinomycetota</taxon>
        <taxon>Actinomycetes</taxon>
        <taxon>Micromonosporales</taxon>
        <taxon>Micromonosporaceae</taxon>
        <taxon>Actinoplanes</taxon>
    </lineage>
</organism>
<evidence type="ECO:0000313" key="3">
    <source>
        <dbReference type="Proteomes" id="UP000647172"/>
    </source>
</evidence>
<feature type="transmembrane region" description="Helical" evidence="1">
    <location>
        <begin position="150"/>
        <end position="167"/>
    </location>
</feature>
<protein>
    <submittedName>
        <fullName evidence="2">Uncharacterized protein</fullName>
    </submittedName>
</protein>
<evidence type="ECO:0000256" key="1">
    <source>
        <dbReference type="SAM" id="Phobius"/>
    </source>
</evidence>
<accession>A0A919JGA2</accession>
<keyword evidence="3" id="KW-1185">Reference proteome</keyword>